<dbReference type="EMBL" id="JAAFZH010000026">
    <property type="protein sequence ID" value="NDU99239.1"/>
    <property type="molecule type" value="Genomic_DNA"/>
</dbReference>
<sequence length="656" mass="72891">MKRKKEPGKVAVQKLTPDECIDHALSHCLERKSVVAEKQLLTEAYKRGFTSCSPEQIQKAYQNRTDLVHGKLDAGHFITTKEAIAEENQLIKSCIESKGRYKPLNDNYQYKNESLNFEQRKAITHALNSTDGIIAIEGGAGTGKTTLMSEVKTGIEESGRKIFAFAPSSEASRGVLRGEGYHEADTLASLLINKQLQEQTKGHVLWVDEAGMVGNKTMNQLMELAKQNNNRIVLTGDTKQHASVERGDAFRNIQDKGGIKAIRVNEVVRQQNAKAYKTAMEHISKGAFEKGYEQLDKAGSIREIQDKDQRVKEIALEYLQGISERKGKGFKEVLVVAPTHKEGEMVTDQIRETLRGAGRIGKEDQQLTRLKNLNLTEAERQDAIHYQAGQIVEFNQNIKGFKAGEKLHMTGKDEKGNILVQNNQVQAVLPISEAANFQVYAKQEAAFTTGDKIRITKNGKATNGTKLNNGQMYNITGFDKTGNIQLSNGTTLNKDFGHFAHGYAVTSNASQGKTVDKVIVAQSSYSYGASTKEQFYVSVSRGREAVSIYTDNKQDLQNIVCNRSSERISAQSVADQSQAAEHKIREQAVLVNRLQSLKESYATWRHNVASFSRRAVDRLVNNVNKQAANTPKPDFTQSQKPVITQSNGTQRATPKR</sequence>
<dbReference type="SMART" id="SM00382">
    <property type="entry name" value="AAA"/>
    <property type="match status" value="1"/>
</dbReference>
<dbReference type="AlphaFoldDB" id="A0A6L9LQJ7"/>
<dbReference type="InterPro" id="IPR050534">
    <property type="entry name" value="Coronavir_polyprotein_1ab"/>
</dbReference>
<comment type="caution">
    <text evidence="3">The sequence shown here is derived from an EMBL/GenBank/DDBJ whole genome shotgun (WGS) entry which is preliminary data.</text>
</comment>
<dbReference type="InterPro" id="IPR027417">
    <property type="entry name" value="P-loop_NTPase"/>
</dbReference>
<dbReference type="SUPFAM" id="SSF52540">
    <property type="entry name" value="P-loop containing nucleoside triphosphate hydrolases"/>
    <property type="match status" value="2"/>
</dbReference>
<dbReference type="Gene3D" id="3.40.50.300">
    <property type="entry name" value="P-loop containing nucleotide triphosphate hydrolases"/>
    <property type="match status" value="2"/>
</dbReference>
<dbReference type="CDD" id="cd18809">
    <property type="entry name" value="SF1_C_RecD"/>
    <property type="match status" value="1"/>
</dbReference>
<dbReference type="PANTHER" id="PTHR43788">
    <property type="entry name" value="DNA2/NAM7 HELICASE FAMILY MEMBER"/>
    <property type="match status" value="1"/>
</dbReference>
<dbReference type="InterPro" id="IPR003593">
    <property type="entry name" value="AAA+_ATPase"/>
</dbReference>
<feature type="domain" description="AAA+ ATPase" evidence="2">
    <location>
        <begin position="130"/>
        <end position="260"/>
    </location>
</feature>
<proteinExistence type="predicted"/>
<name>A0A6L9LQJ7_9BACT</name>
<evidence type="ECO:0000259" key="2">
    <source>
        <dbReference type="SMART" id="SM00382"/>
    </source>
</evidence>
<dbReference type="Proteomes" id="UP000474175">
    <property type="component" value="Unassembled WGS sequence"/>
</dbReference>
<organism evidence="3 4">
    <name type="scientific">Spirosoma terrae</name>
    <dbReference type="NCBI Taxonomy" id="1968276"/>
    <lineage>
        <taxon>Bacteria</taxon>
        <taxon>Pseudomonadati</taxon>
        <taxon>Bacteroidota</taxon>
        <taxon>Cytophagia</taxon>
        <taxon>Cytophagales</taxon>
        <taxon>Cytophagaceae</taxon>
        <taxon>Spirosoma</taxon>
    </lineage>
</organism>
<evidence type="ECO:0000313" key="4">
    <source>
        <dbReference type="Proteomes" id="UP000474175"/>
    </source>
</evidence>
<dbReference type="Pfam" id="PF13604">
    <property type="entry name" value="AAA_30"/>
    <property type="match status" value="1"/>
</dbReference>
<protein>
    <submittedName>
        <fullName evidence="3">AAA family ATPase</fullName>
    </submittedName>
</protein>
<reference evidence="3 4" key="1">
    <citation type="submission" date="2020-02" db="EMBL/GenBank/DDBJ databases">
        <title>Draft genome sequence of two Spirosoma agri KCTC 52727 and Spirosoma terrae KCTC 52035.</title>
        <authorList>
            <person name="Rojas J."/>
            <person name="Ambika Manirajan B."/>
            <person name="Suarez C."/>
            <person name="Ratering S."/>
            <person name="Schnell S."/>
        </authorList>
    </citation>
    <scope>NUCLEOTIDE SEQUENCE [LARGE SCALE GENOMIC DNA]</scope>
    <source>
        <strain evidence="3 4">KCTC 52035</strain>
    </source>
</reference>
<accession>A0A6L9LQJ7</accession>
<feature type="region of interest" description="Disordered" evidence="1">
    <location>
        <begin position="626"/>
        <end position="656"/>
    </location>
</feature>
<evidence type="ECO:0000256" key="1">
    <source>
        <dbReference type="SAM" id="MobiDB-lite"/>
    </source>
</evidence>
<gene>
    <name evidence="3" type="ORF">GK108_30450</name>
</gene>
<evidence type="ECO:0000313" key="3">
    <source>
        <dbReference type="EMBL" id="NDU99239.1"/>
    </source>
</evidence>
<keyword evidence="4" id="KW-1185">Reference proteome</keyword>
<dbReference type="RefSeq" id="WP_163955372.1">
    <property type="nucleotide sequence ID" value="NZ_JAAFZH010000026.1"/>
</dbReference>